<comment type="caution">
    <text evidence="10">The sequence shown here is derived from an EMBL/GenBank/DDBJ whole genome shotgun (WGS) entry which is preliminary data.</text>
</comment>
<feature type="domain" description="ABC transmembrane type-1" evidence="9">
    <location>
        <begin position="46"/>
        <end position="227"/>
    </location>
</feature>
<dbReference type="FunFam" id="1.10.3720.10:FF:000001">
    <property type="entry name" value="Glycine betaine ABC transporter, permease"/>
    <property type="match status" value="1"/>
</dbReference>
<dbReference type="Pfam" id="PF00528">
    <property type="entry name" value="BPD_transp_1"/>
    <property type="match status" value="1"/>
</dbReference>
<dbReference type="InterPro" id="IPR035906">
    <property type="entry name" value="MetI-like_sf"/>
</dbReference>
<dbReference type="GO" id="GO:0031460">
    <property type="term" value="P:glycine betaine transport"/>
    <property type="evidence" value="ECO:0007669"/>
    <property type="project" value="TreeGrafter"/>
</dbReference>
<dbReference type="RefSeq" id="WP_126865258.1">
    <property type="nucleotide sequence ID" value="NZ_JAUSTX010000002.1"/>
</dbReference>
<sequence length="246" mass="26435">MKGRSKVETMIRIGLYALLIALFVYAFQIGAFTYIAENPSEIAYLVGQHIRMVAISSAAAICCAIPLGIFITRPQFKRFEFLVINFANIGQTVPSIAILALVMTYLGLGWQTAVFALWFSSLLPILRNTIAGIDSVHPAIIDAGKGMGMTQKLILWKLELPNASYAILAGIRTATVINVGTAALAFLIGGGGLGDLIFTGISLYDTGIMLSGALPVILLAITIDFMLGIFEKLIIPKGLQRKVEAI</sequence>
<feature type="transmembrane region" description="Helical" evidence="8">
    <location>
        <begin position="82"/>
        <end position="102"/>
    </location>
</feature>
<dbReference type="GO" id="GO:0006865">
    <property type="term" value="P:amino acid transport"/>
    <property type="evidence" value="ECO:0007669"/>
    <property type="project" value="UniProtKB-KW"/>
</dbReference>
<comment type="similarity">
    <text evidence="2">Belongs to the binding-protein-dependent transport system permease family. CysTW subfamily.</text>
</comment>
<dbReference type="InterPro" id="IPR000515">
    <property type="entry name" value="MetI-like"/>
</dbReference>
<evidence type="ECO:0000256" key="5">
    <source>
        <dbReference type="ARBA" id="ARBA00022970"/>
    </source>
</evidence>
<comment type="subcellular location">
    <subcellularLocation>
        <location evidence="1 8">Cell membrane</location>
        <topology evidence="1 8">Multi-pass membrane protein</topology>
    </subcellularLocation>
</comment>
<evidence type="ECO:0000256" key="4">
    <source>
        <dbReference type="ARBA" id="ARBA00022692"/>
    </source>
</evidence>
<dbReference type="EMBL" id="RYZZ01000017">
    <property type="protein sequence ID" value="RUQ28151.1"/>
    <property type="molecule type" value="Genomic_DNA"/>
</dbReference>
<keyword evidence="11" id="KW-1185">Reference proteome</keyword>
<feature type="transmembrane region" description="Helical" evidence="8">
    <location>
        <begin position="12"/>
        <end position="36"/>
    </location>
</feature>
<protein>
    <submittedName>
        <fullName evidence="10">ABC transporter permease</fullName>
    </submittedName>
</protein>
<dbReference type="OrthoDB" id="9801163at2"/>
<evidence type="ECO:0000256" key="7">
    <source>
        <dbReference type="ARBA" id="ARBA00023136"/>
    </source>
</evidence>
<evidence type="ECO:0000256" key="8">
    <source>
        <dbReference type="RuleBase" id="RU363032"/>
    </source>
</evidence>
<dbReference type="InterPro" id="IPR051204">
    <property type="entry name" value="ABC_transp_perm/SBD"/>
</dbReference>
<keyword evidence="6 8" id="KW-1133">Transmembrane helix</keyword>
<feature type="transmembrane region" description="Helical" evidence="8">
    <location>
        <begin position="208"/>
        <end position="230"/>
    </location>
</feature>
<keyword evidence="4 8" id="KW-0812">Transmembrane</keyword>
<keyword evidence="7 8" id="KW-0472">Membrane</keyword>
<dbReference type="PANTHER" id="PTHR30177:SF4">
    <property type="entry name" value="OSMOPROTECTANT IMPORT PERMEASE PROTEIN OSMW"/>
    <property type="match status" value="1"/>
</dbReference>
<dbReference type="AlphaFoldDB" id="A0A3S0TUD6"/>
<evidence type="ECO:0000259" key="9">
    <source>
        <dbReference type="PROSITE" id="PS50928"/>
    </source>
</evidence>
<dbReference type="GO" id="GO:0005886">
    <property type="term" value="C:plasma membrane"/>
    <property type="evidence" value="ECO:0007669"/>
    <property type="project" value="UniProtKB-SubCell"/>
</dbReference>
<feature type="transmembrane region" description="Helical" evidence="8">
    <location>
        <begin position="108"/>
        <end position="126"/>
    </location>
</feature>
<dbReference type="Gene3D" id="1.10.3720.10">
    <property type="entry name" value="MetI-like"/>
    <property type="match status" value="1"/>
</dbReference>
<feature type="transmembrane region" description="Helical" evidence="8">
    <location>
        <begin position="165"/>
        <end position="188"/>
    </location>
</feature>
<dbReference type="Proteomes" id="UP000267430">
    <property type="component" value="Unassembled WGS sequence"/>
</dbReference>
<dbReference type="GO" id="GO:0055085">
    <property type="term" value="P:transmembrane transport"/>
    <property type="evidence" value="ECO:0007669"/>
    <property type="project" value="InterPro"/>
</dbReference>
<evidence type="ECO:0000313" key="10">
    <source>
        <dbReference type="EMBL" id="RUQ28151.1"/>
    </source>
</evidence>
<dbReference type="CDD" id="cd06261">
    <property type="entry name" value="TM_PBP2"/>
    <property type="match status" value="1"/>
</dbReference>
<keyword evidence="3 8" id="KW-0813">Transport</keyword>
<dbReference type="PANTHER" id="PTHR30177">
    <property type="entry name" value="GLYCINE BETAINE/L-PROLINE TRANSPORT SYSTEM PERMEASE PROTEIN PROW"/>
    <property type="match status" value="1"/>
</dbReference>
<evidence type="ECO:0000256" key="2">
    <source>
        <dbReference type="ARBA" id="ARBA00007069"/>
    </source>
</evidence>
<reference evidence="10 11" key="1">
    <citation type="submission" date="2018-12" db="EMBL/GenBank/DDBJ databases">
        <title>Bacillus chawlae sp. nov., Bacillus glennii sp. nov., and Bacillus saganii sp. nov. Isolated from the Vehicle Assembly Building at Kennedy Space Center where the Viking Spacecraft were Assembled.</title>
        <authorList>
            <person name="Seuylemezian A."/>
            <person name="Vaishampayan P."/>
        </authorList>
    </citation>
    <scope>NUCLEOTIDE SEQUENCE [LARGE SCALE GENOMIC DNA]</scope>
    <source>
        <strain evidence="10 11">L5</strain>
    </source>
</reference>
<proteinExistence type="inferred from homology"/>
<keyword evidence="5" id="KW-0029">Amino-acid transport</keyword>
<dbReference type="PROSITE" id="PS50928">
    <property type="entry name" value="ABC_TM1"/>
    <property type="match status" value="1"/>
</dbReference>
<gene>
    <name evidence="10" type="ORF">ELQ35_12980</name>
</gene>
<evidence type="ECO:0000256" key="6">
    <source>
        <dbReference type="ARBA" id="ARBA00022989"/>
    </source>
</evidence>
<name>A0A3S0TUD6_9BACI</name>
<evidence type="ECO:0000256" key="3">
    <source>
        <dbReference type="ARBA" id="ARBA00022448"/>
    </source>
</evidence>
<evidence type="ECO:0000313" key="11">
    <source>
        <dbReference type="Proteomes" id="UP000267430"/>
    </source>
</evidence>
<accession>A0A3S0TUD6</accession>
<feature type="transmembrane region" description="Helical" evidence="8">
    <location>
        <begin position="48"/>
        <end position="70"/>
    </location>
</feature>
<evidence type="ECO:0000256" key="1">
    <source>
        <dbReference type="ARBA" id="ARBA00004651"/>
    </source>
</evidence>
<dbReference type="SUPFAM" id="SSF161098">
    <property type="entry name" value="MetI-like"/>
    <property type="match status" value="1"/>
</dbReference>
<organism evidence="10 11">
    <name type="scientific">Peribacillus cavernae</name>
    <dbReference type="NCBI Taxonomy" id="1674310"/>
    <lineage>
        <taxon>Bacteria</taxon>
        <taxon>Bacillati</taxon>
        <taxon>Bacillota</taxon>
        <taxon>Bacilli</taxon>
        <taxon>Bacillales</taxon>
        <taxon>Bacillaceae</taxon>
        <taxon>Peribacillus</taxon>
    </lineage>
</organism>